<name>A0A069A5H5_CLODI</name>
<sequence>MKSIISDVINRFNATPFLFVGSGLTRRYYNLPNWEDLLKVFAEKISNDDFIYTSYKNKAKSENPKMGINPRIAELIENDFNKKWFSDSSIRSLDSKYLDIVKSGVSPFKAEIAMYIKNNSKIVDKYQDEVEKLSNISKKSLSGFITTNYDCFLETIVDNYTTYIGQENLVFSSIQGIAEIYKIHGCVSSPNSIVINEADYIDFDSKSAYLAAKLMTIFVEFPIIFIGYSVTDVNIKKILNAIVNCLSNENAKKLEERFIFIEYEKNFNDIEISSHTIAFDNKMITMTKIKLEDFNLLYEALSEKKSKLPVRILRMFKQEFYDFTITNKPTAKIRVGSVDDTRIKDEDLVLAVGKASDFGLKGLKGLSFDEWYRDIVMNDLEFSSDELLEYAYPSLIKQYNKLPLNKHLFNSTLEFPDYRTIALESDFENIISNSIKKNRNNTYIKNRSVYGIWNDEHQSFEKATRLIAFLEEKEIDTEQLENLLKKIFEENPNILESAKTSEKTNLRRLIRIYDYMKYSNMQKSLGYSE</sequence>
<dbReference type="Pfam" id="PF13289">
    <property type="entry name" value="SIR2_2"/>
    <property type="match status" value="1"/>
</dbReference>
<dbReference type="Proteomes" id="UP000879542">
    <property type="component" value="Unassembled WGS sequence"/>
</dbReference>
<evidence type="ECO:0000313" key="1">
    <source>
        <dbReference type="EMBL" id="CDS84618.1"/>
    </source>
</evidence>
<organism evidence="1">
    <name type="scientific">Clostridioides difficile</name>
    <name type="common">Peptoclostridium difficile</name>
    <dbReference type="NCBI Taxonomy" id="1496"/>
    <lineage>
        <taxon>Bacteria</taxon>
        <taxon>Bacillati</taxon>
        <taxon>Bacillota</taxon>
        <taxon>Clostridia</taxon>
        <taxon>Peptostreptococcales</taxon>
        <taxon>Peptostreptococcaceae</taxon>
        <taxon>Clostridioides</taxon>
    </lineage>
</organism>
<reference evidence="4" key="2">
    <citation type="journal article" date="2018" name="Genome Biol.">
        <title>SKESA: strategic k-mer extension for scrupulous assemblies.</title>
        <authorList>
            <person name="Souvorov A."/>
            <person name="Agarwala R."/>
            <person name="Lipman D.J."/>
        </authorList>
    </citation>
    <scope>NUCLEOTIDE SEQUENCE</scope>
    <source>
        <strain evidence="4">Clostridioides</strain>
    </source>
</reference>
<evidence type="ECO:0000313" key="6">
    <source>
        <dbReference type="Proteomes" id="UP000411588"/>
    </source>
</evidence>
<dbReference type="RefSeq" id="WP_003429805.1">
    <property type="nucleotide sequence ID" value="NZ_BBYB01000069.1"/>
</dbReference>
<dbReference type="EMBL" id="CAADAN010000016">
    <property type="protein sequence ID" value="VFD35165.1"/>
    <property type="molecule type" value="Genomic_DNA"/>
</dbReference>
<protein>
    <submittedName>
        <fullName evidence="4">SIR2 family protein</fullName>
    </submittedName>
</protein>
<gene>
    <name evidence="3" type="ORF">BN1095_340335</name>
    <name evidence="1" type="ORF">BN1096_350045</name>
    <name evidence="2" type="ORF">BN1097_580050</name>
    <name evidence="4" type="ORF">KRQ00_002901</name>
    <name evidence="5" type="ORF">SAMEA1402399_03417</name>
</gene>
<dbReference type="EMBL" id="LK932486">
    <property type="protein sequence ID" value="CDS84618.1"/>
    <property type="molecule type" value="Genomic_DNA"/>
</dbReference>
<reference evidence="4" key="4">
    <citation type="submission" date="2021-06" db="EMBL/GenBank/DDBJ databases">
        <authorList>
            <consortium name="NCBI Pathogen Detection Project"/>
        </authorList>
    </citation>
    <scope>NUCLEOTIDE SEQUENCE</scope>
    <source>
        <strain evidence="4">Clostridioides</strain>
    </source>
</reference>
<evidence type="ECO:0000313" key="3">
    <source>
        <dbReference type="EMBL" id="CDT23066.1"/>
    </source>
</evidence>
<dbReference type="PIRSF" id="PIRSF014677">
    <property type="entry name" value="UCP014677"/>
    <property type="match status" value="1"/>
</dbReference>
<evidence type="ECO:0000313" key="2">
    <source>
        <dbReference type="EMBL" id="CDS86714.1"/>
    </source>
</evidence>
<dbReference type="Proteomes" id="UP000411588">
    <property type="component" value="Unassembled WGS sequence"/>
</dbReference>
<dbReference type="AlphaFoldDB" id="A0A069A5H5"/>
<evidence type="ECO:0000313" key="4">
    <source>
        <dbReference type="EMBL" id="HBH2621118.1"/>
    </source>
</evidence>
<dbReference type="EMBL" id="DAEQIJ010000015">
    <property type="protein sequence ID" value="HBH2621118.1"/>
    <property type="molecule type" value="Genomic_DNA"/>
</dbReference>
<accession>A0A069A5H5</accession>
<dbReference type="EMBL" id="LK932396">
    <property type="protein sequence ID" value="CDS86714.1"/>
    <property type="molecule type" value="Genomic_DNA"/>
</dbReference>
<dbReference type="InterPro" id="IPR011202">
    <property type="entry name" value="UCP014677"/>
</dbReference>
<reference evidence="5 6" key="3">
    <citation type="submission" date="2019-02" db="EMBL/GenBank/DDBJ databases">
        <authorList>
            <consortium name="Pathogen Informatics"/>
        </authorList>
    </citation>
    <scope>NUCLEOTIDE SEQUENCE [LARGE SCALE GENOMIC DNA]</scope>
    <source>
        <strain evidence="5">Clo34</strain>
        <strain evidence="6">clo34</strain>
    </source>
</reference>
<dbReference type="EMBL" id="LK933005">
    <property type="protein sequence ID" value="CDT23066.1"/>
    <property type="molecule type" value="Genomic_DNA"/>
</dbReference>
<reference evidence="1" key="1">
    <citation type="submission" date="2014-07" db="EMBL/GenBank/DDBJ databases">
        <authorList>
            <person name="Monot Marc"/>
        </authorList>
    </citation>
    <scope>NUCLEOTIDE SEQUENCE</scope>
    <source>
        <strain evidence="3">7032989</strain>
        <strain evidence="2">7032994</strain>
    </source>
</reference>
<evidence type="ECO:0000313" key="5">
    <source>
        <dbReference type="EMBL" id="VFD35165.1"/>
    </source>
</evidence>
<proteinExistence type="predicted"/>